<evidence type="ECO:0000313" key="2">
    <source>
        <dbReference type="EMBL" id="QEC66817.1"/>
    </source>
</evidence>
<dbReference type="EMBL" id="CP042435">
    <property type="protein sequence ID" value="QEC66817.1"/>
    <property type="molecule type" value="Genomic_DNA"/>
</dbReference>
<dbReference type="PROSITE" id="PS51257">
    <property type="entry name" value="PROKAR_LIPOPROTEIN"/>
    <property type="match status" value="1"/>
</dbReference>
<name>A0A5B8V5R5_9BACT</name>
<keyword evidence="2" id="KW-0548">Nucleotidyltransferase</keyword>
<dbReference type="GO" id="GO:0016779">
    <property type="term" value="F:nucleotidyltransferase activity"/>
    <property type="evidence" value="ECO:0007669"/>
    <property type="project" value="UniProtKB-KW"/>
</dbReference>
<dbReference type="Proteomes" id="UP000321533">
    <property type="component" value="Chromosome"/>
</dbReference>
<keyword evidence="3" id="KW-1185">Reference proteome</keyword>
<feature type="transmembrane region" description="Helical" evidence="1">
    <location>
        <begin position="35"/>
        <end position="53"/>
    </location>
</feature>
<evidence type="ECO:0000256" key="1">
    <source>
        <dbReference type="SAM" id="Phobius"/>
    </source>
</evidence>
<proteinExistence type="predicted"/>
<reference evidence="2 3" key="1">
    <citation type="journal article" date="2016" name="Int. J. Syst. Evol. Microbiol.">
        <title>Panacibacter ginsenosidivorans gen. nov., sp. nov., with ginsenoside converting activity isolated from soil of a ginseng field.</title>
        <authorList>
            <person name="Siddiqi M.Z."/>
            <person name="Muhammad Shafi S."/>
            <person name="Choi K.D."/>
            <person name="Im W.T."/>
        </authorList>
    </citation>
    <scope>NUCLEOTIDE SEQUENCE [LARGE SCALE GENOMIC DNA]</scope>
    <source>
        <strain evidence="2 3">Gsoil1550</strain>
    </source>
</reference>
<gene>
    <name evidence="2" type="ORF">FRZ67_05680</name>
</gene>
<dbReference type="KEGG" id="pgin:FRZ67_05680"/>
<keyword evidence="1" id="KW-0812">Transmembrane</keyword>
<keyword evidence="1" id="KW-1133">Transmembrane helix</keyword>
<accession>A0A5B8V5R5</accession>
<dbReference type="AlphaFoldDB" id="A0A5B8V5R5"/>
<organism evidence="2 3">
    <name type="scientific">Panacibacter ginsenosidivorans</name>
    <dbReference type="NCBI Taxonomy" id="1813871"/>
    <lineage>
        <taxon>Bacteria</taxon>
        <taxon>Pseudomonadati</taxon>
        <taxon>Bacteroidota</taxon>
        <taxon>Chitinophagia</taxon>
        <taxon>Chitinophagales</taxon>
        <taxon>Chitinophagaceae</taxon>
        <taxon>Panacibacter</taxon>
    </lineage>
</organism>
<keyword evidence="1" id="KW-0472">Membrane</keyword>
<dbReference type="RefSeq" id="WP_147188617.1">
    <property type="nucleotide sequence ID" value="NZ_CP042435.1"/>
</dbReference>
<evidence type="ECO:0000313" key="3">
    <source>
        <dbReference type="Proteomes" id="UP000321533"/>
    </source>
</evidence>
<sequence>MKKLSAYTSLSVLTLMILLLTGCQAIGDIFKAGVWVGVLGVVIVIVIIIRLIAGGKK</sequence>
<protein>
    <submittedName>
        <fullName evidence="2">Phosphatidate cytidylyltransferase</fullName>
    </submittedName>
</protein>
<keyword evidence="2" id="KW-0808">Transferase</keyword>